<feature type="domain" description="DUF1266" evidence="1">
    <location>
        <begin position="61"/>
        <end position="233"/>
    </location>
</feature>
<evidence type="ECO:0000259" key="1">
    <source>
        <dbReference type="Pfam" id="PF06889"/>
    </source>
</evidence>
<name>A0A1G9UJL1_9SPHI</name>
<dbReference type="Pfam" id="PF06889">
    <property type="entry name" value="DUF1266"/>
    <property type="match status" value="1"/>
</dbReference>
<dbReference type="AlphaFoldDB" id="A0A1G9UJL1"/>
<keyword evidence="3" id="KW-1185">Reference proteome</keyword>
<dbReference type="Proteomes" id="UP000183200">
    <property type="component" value="Unassembled WGS sequence"/>
</dbReference>
<evidence type="ECO:0000313" key="3">
    <source>
        <dbReference type="Proteomes" id="UP000183200"/>
    </source>
</evidence>
<dbReference type="RefSeq" id="WP_074607388.1">
    <property type="nucleotide sequence ID" value="NZ_FNGY01000004.1"/>
</dbReference>
<protein>
    <recommendedName>
        <fullName evidence="1">DUF1266 domain-containing protein</fullName>
    </recommendedName>
</protein>
<dbReference type="OrthoDB" id="787383at2"/>
<reference evidence="3" key="1">
    <citation type="submission" date="2016-10" db="EMBL/GenBank/DDBJ databases">
        <authorList>
            <person name="Varghese N."/>
            <person name="Submissions S."/>
        </authorList>
    </citation>
    <scope>NUCLEOTIDE SEQUENCE [LARGE SCALE GENOMIC DNA]</scope>
    <source>
        <strain evidence="3">DSM 19110</strain>
    </source>
</reference>
<proteinExistence type="predicted"/>
<evidence type="ECO:0000313" key="2">
    <source>
        <dbReference type="EMBL" id="SDM60078.1"/>
    </source>
</evidence>
<sequence>MSNFFKVFNALFKELSMNKNGLNGYDLDCVLVSSMYAEQQSAYLNSYETGLSLSTIKKLVEEYWEVYDRDDALKILIDLLHRNEDEYIDFVYKALEDESNYEALLKANLPTDEGAFEYYLDIYRSLGNTIPELIEENVISHFSELKKIKDSGWNLGRAAFLARCCFELGHLSEEELKDYLGKTHTALKKYCGTWREYTISYIFGRSIWGGSNNGGMIAIADTLLNDDKSPLKNKAL</sequence>
<dbReference type="EMBL" id="FNGY01000004">
    <property type="protein sequence ID" value="SDM60078.1"/>
    <property type="molecule type" value="Genomic_DNA"/>
</dbReference>
<gene>
    <name evidence="2" type="ORF">SAMN05421820_104192</name>
</gene>
<organism evidence="2 3">
    <name type="scientific">Pedobacter steynii</name>
    <dbReference type="NCBI Taxonomy" id="430522"/>
    <lineage>
        <taxon>Bacteria</taxon>
        <taxon>Pseudomonadati</taxon>
        <taxon>Bacteroidota</taxon>
        <taxon>Sphingobacteriia</taxon>
        <taxon>Sphingobacteriales</taxon>
        <taxon>Sphingobacteriaceae</taxon>
        <taxon>Pedobacter</taxon>
    </lineage>
</organism>
<dbReference type="InterPro" id="IPR009677">
    <property type="entry name" value="DUF1266"/>
</dbReference>
<accession>A0A1G9UJL1</accession>